<reference evidence="2" key="1">
    <citation type="submission" date="2015-07" db="EMBL/GenBank/DDBJ databases">
        <title>MeaNS - Measles Nucleotide Surveillance Program.</title>
        <authorList>
            <person name="Tran T."/>
            <person name="Druce J."/>
        </authorList>
    </citation>
    <scope>NUCLEOTIDE SEQUENCE</scope>
    <source>
        <strain evidence="2">UCB-OBI-ISO-001</strain>
        <tissue evidence="2">Gonad</tissue>
    </source>
</reference>
<organism evidence="2">
    <name type="scientific">Octopus bimaculoides</name>
    <name type="common">California two-spotted octopus</name>
    <dbReference type="NCBI Taxonomy" id="37653"/>
    <lineage>
        <taxon>Eukaryota</taxon>
        <taxon>Metazoa</taxon>
        <taxon>Spiralia</taxon>
        <taxon>Lophotrochozoa</taxon>
        <taxon>Mollusca</taxon>
        <taxon>Cephalopoda</taxon>
        <taxon>Coleoidea</taxon>
        <taxon>Octopodiformes</taxon>
        <taxon>Octopoda</taxon>
        <taxon>Incirrata</taxon>
        <taxon>Octopodidae</taxon>
        <taxon>Octopus</taxon>
    </lineage>
</organism>
<evidence type="ECO:0000313" key="2">
    <source>
        <dbReference type="EMBL" id="KOF63741.1"/>
    </source>
</evidence>
<dbReference type="AlphaFoldDB" id="A0A0L8FIN7"/>
<name>A0A0L8FIN7_OCTBM</name>
<dbReference type="Gene3D" id="1.25.40.10">
    <property type="entry name" value="Tetratricopeptide repeat domain"/>
    <property type="match status" value="1"/>
</dbReference>
<proteinExistence type="predicted"/>
<gene>
    <name evidence="2" type="ORF">OCBIM_22018482mg</name>
</gene>
<dbReference type="STRING" id="37653.A0A0L8FIN7"/>
<dbReference type="InterPro" id="IPR011990">
    <property type="entry name" value="TPR-like_helical_dom_sf"/>
</dbReference>
<dbReference type="PROSITE" id="PS50005">
    <property type="entry name" value="TPR"/>
    <property type="match status" value="1"/>
</dbReference>
<dbReference type="InterPro" id="IPR019734">
    <property type="entry name" value="TPR_rpt"/>
</dbReference>
<keyword evidence="1" id="KW-0802">TPR repeat</keyword>
<dbReference type="EMBL" id="KQ430708">
    <property type="protein sequence ID" value="KOF63741.1"/>
    <property type="molecule type" value="Genomic_DNA"/>
</dbReference>
<sequence>MGTETLTESTADQVLTAEERQNLLEIDSCLFGFIQLDDGDQPKRRLLEKGIIYYQQKIQEHAILLTKDSSKGKDPAIANIYRELGHVHLLLEQYSKALSAYQKYYYSNQETWKSFDCGHAGAPPLVEQIDPRTYSL</sequence>
<dbReference type="SUPFAM" id="SSF48452">
    <property type="entry name" value="TPR-like"/>
    <property type="match status" value="1"/>
</dbReference>
<protein>
    <submittedName>
        <fullName evidence="2">Uncharacterized protein</fullName>
    </submittedName>
</protein>
<feature type="repeat" description="TPR" evidence="1">
    <location>
        <begin position="78"/>
        <end position="111"/>
    </location>
</feature>
<accession>A0A0L8FIN7</accession>
<evidence type="ECO:0000256" key="1">
    <source>
        <dbReference type="PROSITE-ProRule" id="PRU00339"/>
    </source>
</evidence>
<dbReference type="OrthoDB" id="418911at2759"/>